<dbReference type="InterPro" id="IPR027417">
    <property type="entry name" value="P-loop_NTPase"/>
</dbReference>
<dbReference type="SUPFAM" id="SSF46894">
    <property type="entry name" value="C-terminal effector domain of the bipartite response regulators"/>
    <property type="match status" value="1"/>
</dbReference>
<dbReference type="PROSITE" id="PS50043">
    <property type="entry name" value="HTH_LUXR_2"/>
    <property type="match status" value="1"/>
</dbReference>
<proteinExistence type="predicted"/>
<dbReference type="PANTHER" id="PTHR44688:SF16">
    <property type="entry name" value="DNA-BINDING TRANSCRIPTIONAL ACTIVATOR DEVR_DOSR"/>
    <property type="match status" value="1"/>
</dbReference>
<keyword evidence="6" id="KW-1185">Reference proteome</keyword>
<dbReference type="Pfam" id="PF00196">
    <property type="entry name" value="GerE"/>
    <property type="match status" value="1"/>
</dbReference>
<evidence type="ECO:0000313" key="5">
    <source>
        <dbReference type="EMBL" id="GAA4284567.1"/>
    </source>
</evidence>
<dbReference type="SUPFAM" id="SSF52540">
    <property type="entry name" value="P-loop containing nucleoside triphosphate hydrolases"/>
    <property type="match status" value="1"/>
</dbReference>
<evidence type="ECO:0000256" key="1">
    <source>
        <dbReference type="ARBA" id="ARBA00023015"/>
    </source>
</evidence>
<keyword evidence="2" id="KW-0238">DNA-binding</keyword>
<dbReference type="InterPro" id="IPR036388">
    <property type="entry name" value="WH-like_DNA-bd_sf"/>
</dbReference>
<sequence>MRSSSRRSDLTRLRSLVDDHINAAVVGKHGTGKTSLLQALAEESEARTVFVPVNPTESGLANSGLAVLAASLRPVEGGLLSREVEELLSDDGPASVIAESLIAAIRAVDASENVLILVDGADQLDGRSQLVLGYLLRRVTSGPLRFVISIDGVDPSGAFVGVQTVELKPLELVEMVDLAQRQHPGLSDEAAYCAARASSGHLLALEHILELMNERQRSGSAPLAQPLRTSRAIDGLVFDCLGDISEDSRKLLKCLAVAPRTSIRPLLKIVPSLWEELEELESRDIIDRVGPHVHIQDQLVRCSIYWSMTAGERSELHSQMERNCSSFDRSMSIWHGSFVGDEDDTPATLLEIARDIVIEGKPHIAVEFAERALVLSPDASAIAAPLLELAESLLVHGDFVFTRRYIRLARRSARSADIRLRAARLALEIEFLETQSISSEAVTSWRGGDTGASPAQAAALRLQLSACHAERWELAEAEEDWKAAHQIFEQTGVPATPAAESVRALIDGFQGRADSALKLYSSQSNTGSRQDEMFGALAVARNLIYTEHYEEARFALSALELAAPPPTIFHESARLSRVELEFRAGNIHRAALILAQPRQFGTEHQVRGDLELLLRCWLMLHEGRAVEVEPMEQELVRLAGRGGNRSLTARLSALQGTFLLRHGLAAEALRHLQRCEELGGGGQPNPNLYRHEPELIEALLKVGRREHAVLVLQRFRKRLERCPSRWGELAALRCDALVAVGEKSVEPFRRALRAFRLGDSDHEKARTLAAFAQRLSELGMKAESREQMLNAAALYRETGDHATADLLTPAAPALAAAPARPHPLLSQLSEEEQAVVELVREGYRNREIAEKIFVSLRTVEIRLTGVYRKFGVRSRTELIARLSEADVVATG</sequence>
<protein>
    <recommendedName>
        <fullName evidence="4">HTH luxR-type domain-containing protein</fullName>
    </recommendedName>
</protein>
<accession>A0ABP8EKU1</accession>
<reference evidence="6" key="1">
    <citation type="journal article" date="2019" name="Int. J. Syst. Evol. Microbiol.">
        <title>The Global Catalogue of Microorganisms (GCM) 10K type strain sequencing project: providing services to taxonomists for standard genome sequencing and annotation.</title>
        <authorList>
            <consortium name="The Broad Institute Genomics Platform"/>
            <consortium name="The Broad Institute Genome Sequencing Center for Infectious Disease"/>
            <person name="Wu L."/>
            <person name="Ma J."/>
        </authorList>
    </citation>
    <scope>NUCLEOTIDE SEQUENCE [LARGE SCALE GENOMIC DNA]</scope>
    <source>
        <strain evidence="6">JCM 17458</strain>
    </source>
</reference>
<keyword evidence="1" id="KW-0805">Transcription regulation</keyword>
<dbReference type="Pfam" id="PF13191">
    <property type="entry name" value="AAA_16"/>
    <property type="match status" value="1"/>
</dbReference>
<name>A0ABP8EKU1_9MICO</name>
<comment type="caution">
    <text evidence="5">The sequence shown here is derived from an EMBL/GenBank/DDBJ whole genome shotgun (WGS) entry which is preliminary data.</text>
</comment>
<dbReference type="CDD" id="cd06170">
    <property type="entry name" value="LuxR_C_like"/>
    <property type="match status" value="1"/>
</dbReference>
<gene>
    <name evidence="5" type="ORF">GCM10022261_20980</name>
</gene>
<dbReference type="InterPro" id="IPR016032">
    <property type="entry name" value="Sig_transdc_resp-reg_C-effctor"/>
</dbReference>
<keyword evidence="3" id="KW-0804">Transcription</keyword>
<evidence type="ECO:0000256" key="2">
    <source>
        <dbReference type="ARBA" id="ARBA00023125"/>
    </source>
</evidence>
<organism evidence="5 6">
    <name type="scientific">Brevibacterium daeguense</name>
    <dbReference type="NCBI Taxonomy" id="909936"/>
    <lineage>
        <taxon>Bacteria</taxon>
        <taxon>Bacillati</taxon>
        <taxon>Actinomycetota</taxon>
        <taxon>Actinomycetes</taxon>
        <taxon>Micrococcales</taxon>
        <taxon>Brevibacteriaceae</taxon>
        <taxon>Brevibacterium</taxon>
    </lineage>
</organism>
<dbReference type="InterPro" id="IPR000792">
    <property type="entry name" value="Tscrpt_reg_LuxR_C"/>
</dbReference>
<dbReference type="SMART" id="SM00421">
    <property type="entry name" value="HTH_LUXR"/>
    <property type="match status" value="1"/>
</dbReference>
<dbReference type="EMBL" id="BAABAZ010000006">
    <property type="protein sequence ID" value="GAA4284567.1"/>
    <property type="molecule type" value="Genomic_DNA"/>
</dbReference>
<evidence type="ECO:0000259" key="4">
    <source>
        <dbReference type="PROSITE" id="PS50043"/>
    </source>
</evidence>
<dbReference type="Gene3D" id="3.40.50.300">
    <property type="entry name" value="P-loop containing nucleotide triphosphate hydrolases"/>
    <property type="match status" value="1"/>
</dbReference>
<dbReference type="Gene3D" id="1.10.10.10">
    <property type="entry name" value="Winged helix-like DNA-binding domain superfamily/Winged helix DNA-binding domain"/>
    <property type="match status" value="1"/>
</dbReference>
<dbReference type="PRINTS" id="PR00038">
    <property type="entry name" value="HTHLUXR"/>
</dbReference>
<evidence type="ECO:0000313" key="6">
    <source>
        <dbReference type="Proteomes" id="UP001501586"/>
    </source>
</evidence>
<evidence type="ECO:0000256" key="3">
    <source>
        <dbReference type="ARBA" id="ARBA00023163"/>
    </source>
</evidence>
<dbReference type="InterPro" id="IPR041664">
    <property type="entry name" value="AAA_16"/>
</dbReference>
<dbReference type="RefSeq" id="WP_236862545.1">
    <property type="nucleotide sequence ID" value="NZ_BAABAZ010000006.1"/>
</dbReference>
<dbReference type="Proteomes" id="UP001501586">
    <property type="component" value="Unassembled WGS sequence"/>
</dbReference>
<dbReference type="PANTHER" id="PTHR44688">
    <property type="entry name" value="DNA-BINDING TRANSCRIPTIONAL ACTIVATOR DEVR_DOSR"/>
    <property type="match status" value="1"/>
</dbReference>
<feature type="domain" description="HTH luxR-type" evidence="4">
    <location>
        <begin position="821"/>
        <end position="886"/>
    </location>
</feature>